<evidence type="ECO:0000259" key="6">
    <source>
        <dbReference type="PROSITE" id="PS50966"/>
    </source>
</evidence>
<evidence type="ECO:0000256" key="1">
    <source>
        <dbReference type="ARBA" id="ARBA00022723"/>
    </source>
</evidence>
<feature type="domain" description="SWIM-type" evidence="6">
    <location>
        <begin position="632"/>
        <end position="664"/>
    </location>
</feature>
<dbReference type="GO" id="GO:0008270">
    <property type="term" value="F:zinc ion binding"/>
    <property type="evidence" value="ECO:0007669"/>
    <property type="project" value="UniProtKB-KW"/>
</dbReference>
<evidence type="ECO:0000256" key="5">
    <source>
        <dbReference type="SAM" id="MobiDB-lite"/>
    </source>
</evidence>
<dbReference type="Pfam" id="PF03108">
    <property type="entry name" value="DBD_Tnp_Mut"/>
    <property type="match status" value="1"/>
</dbReference>
<feature type="region of interest" description="Disordered" evidence="5">
    <location>
        <begin position="714"/>
        <end position="737"/>
    </location>
</feature>
<dbReference type="OrthoDB" id="1695771at2759"/>
<keyword evidence="1" id="KW-0479">Metal-binding</keyword>
<evidence type="ECO:0000256" key="3">
    <source>
        <dbReference type="ARBA" id="ARBA00022833"/>
    </source>
</evidence>
<dbReference type="PANTHER" id="PTHR31973:SF113">
    <property type="entry name" value="PROTEIN FAR1-RELATED SEQUENCE 5-LIKE"/>
    <property type="match status" value="1"/>
</dbReference>
<evidence type="ECO:0000256" key="2">
    <source>
        <dbReference type="ARBA" id="ARBA00022771"/>
    </source>
</evidence>
<keyword evidence="2 4" id="KW-0863">Zinc-finger</keyword>
<keyword evidence="8" id="KW-1185">Reference proteome</keyword>
<name>A0A484MP82_9ASTE</name>
<dbReference type="EMBL" id="OOIL02004034">
    <property type="protein sequence ID" value="VFQ90299.1"/>
    <property type="molecule type" value="Genomic_DNA"/>
</dbReference>
<feature type="compositionally biased region" description="Polar residues" evidence="5">
    <location>
        <begin position="138"/>
        <end position="163"/>
    </location>
</feature>
<evidence type="ECO:0000313" key="7">
    <source>
        <dbReference type="EMBL" id="VFQ90299.1"/>
    </source>
</evidence>
<feature type="compositionally biased region" description="Basic residues" evidence="5">
    <location>
        <begin position="164"/>
        <end position="174"/>
    </location>
</feature>
<dbReference type="InterPro" id="IPR004332">
    <property type="entry name" value="Transposase_MuDR"/>
</dbReference>
<reference evidence="7 8" key="1">
    <citation type="submission" date="2018-04" db="EMBL/GenBank/DDBJ databases">
        <authorList>
            <person name="Vogel A."/>
        </authorList>
    </citation>
    <scope>NUCLEOTIDE SEQUENCE [LARGE SCALE GENOMIC DNA]</scope>
</reference>
<dbReference type="Pfam" id="PF04434">
    <property type="entry name" value="SWIM"/>
    <property type="match status" value="1"/>
</dbReference>
<dbReference type="Pfam" id="PF10551">
    <property type="entry name" value="MULE"/>
    <property type="match status" value="1"/>
</dbReference>
<sequence>MDSHIKVLVCVNGTWDTHGNFSSKYDTIIDVCCEATLNSLMDTVKAHIPMDWSQNDVRLSYMVALCPPPIVISDDAELLFYLRLKSYQNDMSYLPLCMEVLPTDPVRDMFAQDISSYDPVPASNTCYTTQTLACTPNLTGQSNTNNMSGKTSNGNTDPSNSMKRTNRTKRRRPSAKPDDVISHYHPTTLQLDSIYKSKEDLCHHLQMYAISNSFQYKTKRSNRSVLHVVCIDDRCSWAVRAVSLDKSPLFQIRRFDSDHSCSVDFREGDHRQATLAFLADLVLHRYVDATRKQYPPNDIQHDMRREFGIAMSYRKALLVKQKALKKLYGSDEDSYHILPSLCYMLETKNPGSSINLYRTEDPRFKYLFFSLAPWRQAWNHCAPVLVIDGTFMKSYYKGTLLTACCQDANKQLVPIAFGICESEDKDSWLWFLSQLKTTLTPRHDLYIVSDRHEGIIHAVQNVFPNAGHGYCTEHIARNLRVKFKGPKEDLTWKFRKASRAPTEVECEEYLQMLDEQDYRIRAYLNQIGQTKWARFKSGPFRYSVMTSNAAESMNTVNNSACEYPICKLVDFIRERMQKWFHERFETASSTSTILPKNLESELITLQRDAFKMKVKPSCPYEFEVVDRWTRTFVVNLRDKSCTCGDFQLDHFVCVHAVAAIGSRPGLSCYNFISPYYKRQALVATYSGIVHPLGDKSTWDIPTDVKSLVCKPPSCTKRPPGRPKKRRLPSVGEFHTGKGRKKQKCTRCLKMGYNIKTCKNPIPT</sequence>
<gene>
    <name evidence="7" type="ORF">CCAM_LOCUS32075</name>
</gene>
<evidence type="ECO:0000313" key="8">
    <source>
        <dbReference type="Proteomes" id="UP000595140"/>
    </source>
</evidence>
<feature type="region of interest" description="Disordered" evidence="5">
    <location>
        <begin position="138"/>
        <end position="182"/>
    </location>
</feature>
<dbReference type="PANTHER" id="PTHR31973">
    <property type="entry name" value="POLYPROTEIN, PUTATIVE-RELATED"/>
    <property type="match status" value="1"/>
</dbReference>
<dbReference type="SMART" id="SM00575">
    <property type="entry name" value="ZnF_PMZ"/>
    <property type="match status" value="1"/>
</dbReference>
<dbReference type="PROSITE" id="PS50966">
    <property type="entry name" value="ZF_SWIM"/>
    <property type="match status" value="1"/>
</dbReference>
<dbReference type="InterPro" id="IPR018289">
    <property type="entry name" value="MULE_transposase_dom"/>
</dbReference>
<dbReference type="Proteomes" id="UP000595140">
    <property type="component" value="Unassembled WGS sequence"/>
</dbReference>
<evidence type="ECO:0000256" key="4">
    <source>
        <dbReference type="PROSITE-ProRule" id="PRU00325"/>
    </source>
</evidence>
<organism evidence="7 8">
    <name type="scientific">Cuscuta campestris</name>
    <dbReference type="NCBI Taxonomy" id="132261"/>
    <lineage>
        <taxon>Eukaryota</taxon>
        <taxon>Viridiplantae</taxon>
        <taxon>Streptophyta</taxon>
        <taxon>Embryophyta</taxon>
        <taxon>Tracheophyta</taxon>
        <taxon>Spermatophyta</taxon>
        <taxon>Magnoliopsida</taxon>
        <taxon>eudicotyledons</taxon>
        <taxon>Gunneridae</taxon>
        <taxon>Pentapetalae</taxon>
        <taxon>asterids</taxon>
        <taxon>lamiids</taxon>
        <taxon>Solanales</taxon>
        <taxon>Convolvulaceae</taxon>
        <taxon>Cuscuteae</taxon>
        <taxon>Cuscuta</taxon>
        <taxon>Cuscuta subgen. Grammica</taxon>
        <taxon>Cuscuta sect. Cleistogrammica</taxon>
    </lineage>
</organism>
<dbReference type="InterPro" id="IPR006564">
    <property type="entry name" value="Znf_PMZ"/>
</dbReference>
<dbReference type="InterPro" id="IPR007527">
    <property type="entry name" value="Znf_SWIM"/>
</dbReference>
<protein>
    <recommendedName>
        <fullName evidence="6">SWIM-type domain-containing protein</fullName>
    </recommendedName>
</protein>
<keyword evidence="3" id="KW-0862">Zinc</keyword>
<accession>A0A484MP82</accession>
<proteinExistence type="predicted"/>
<dbReference type="AlphaFoldDB" id="A0A484MP82"/>
<feature type="compositionally biased region" description="Basic residues" evidence="5">
    <location>
        <begin position="718"/>
        <end position="727"/>
    </location>
</feature>